<evidence type="ECO:0000259" key="10">
    <source>
        <dbReference type="PROSITE" id="PS50105"/>
    </source>
</evidence>
<evidence type="ECO:0000256" key="8">
    <source>
        <dbReference type="ARBA" id="ARBA00023242"/>
    </source>
</evidence>
<dbReference type="PANTHER" id="PTHR45797">
    <property type="entry name" value="RAD54-LIKE"/>
    <property type="match status" value="1"/>
</dbReference>
<dbReference type="CDD" id="cd18793">
    <property type="entry name" value="SF2_C_SNF"/>
    <property type="match status" value="1"/>
</dbReference>
<accession>A0AB34L044</accession>
<evidence type="ECO:0000256" key="6">
    <source>
        <dbReference type="ARBA" id="ARBA00022840"/>
    </source>
</evidence>
<organism evidence="13 14">
    <name type="scientific">Cladosporium halotolerans</name>
    <dbReference type="NCBI Taxonomy" id="1052096"/>
    <lineage>
        <taxon>Eukaryota</taxon>
        <taxon>Fungi</taxon>
        <taxon>Dikarya</taxon>
        <taxon>Ascomycota</taxon>
        <taxon>Pezizomycotina</taxon>
        <taxon>Dothideomycetes</taxon>
        <taxon>Dothideomycetidae</taxon>
        <taxon>Cladosporiales</taxon>
        <taxon>Cladosporiaceae</taxon>
        <taxon>Cladosporium</taxon>
    </lineage>
</organism>
<evidence type="ECO:0000259" key="11">
    <source>
        <dbReference type="PROSITE" id="PS51192"/>
    </source>
</evidence>
<feature type="compositionally biased region" description="Polar residues" evidence="9">
    <location>
        <begin position="728"/>
        <end position="740"/>
    </location>
</feature>
<dbReference type="PANTHER" id="PTHR45797:SF1">
    <property type="entry name" value="HELICASE ARIP4"/>
    <property type="match status" value="1"/>
</dbReference>
<feature type="compositionally biased region" description="Acidic residues" evidence="9">
    <location>
        <begin position="413"/>
        <end position="424"/>
    </location>
</feature>
<comment type="caution">
    <text evidence="13">The sequence shown here is derived from an EMBL/GenBank/DDBJ whole genome shotgun (WGS) entry which is preliminary data.</text>
</comment>
<feature type="domain" description="Helicase ATP-binding" evidence="11">
    <location>
        <begin position="1028"/>
        <end position="1233"/>
    </location>
</feature>
<keyword evidence="3" id="KW-0547">Nucleotide-binding</keyword>
<dbReference type="SMART" id="SM00487">
    <property type="entry name" value="DEXDc"/>
    <property type="match status" value="1"/>
</dbReference>
<sequence>MDRDPWLWSVHDVAEYFRRYASQAAAQLPGVSLPPVDSFTNKLIEEEITGAVLMLDVDDEFLFKHCNVSKKGPRTAVLHSIRKLKAQSVKFKSQDDPMDWAEPSLPADDSMQLDTTSHRADLPAATNTSAVAGNAKAPELDVAPANTNNKHPVATVSTESTTEDLIRSGEQLVEDQSVKKRRRLNLSAITQVPTATETVVDVADFQAFLPANKRTVNDIFFGDVAVGQEFGQLQITDPNFVDEAGDEDNFQYINSQMQLGLAHCTSSQLRHFFLAPDQSLLLRNERPAKATFPYRAGLQATNSGAFPEYGRHGRISYDGWRSVMVVQHAPGRLTELEGSEQEAFVAIRESEAVLQSGAHELGFGADDAAILDGEHGHLLLKWQPEDDKDIPTESEGSTDEDANDTDELHSNDQGEDLAEESADDAIDETEVQGVVDSAIAGYIANWNEKLLPKLEKTAWSTWRMTKQSKTVRDQLIQGAKMRIQALELRMRKYVTDLKVESWETKSGLEKQCEVLQVTVEDIQKENWKIEVWRRRKEPKHRRKLMTARPHAVHQLQQTAQMQQPDGLAGILRNMGSDDRLTVSPHFQSSPPLDANLANGSEEEGERFHTAPDSPSHHVVEDPFVVLDGDDDAERGTLFDARQATPLAQMNVDDHEPVSQARRTSQPSPLRGDVFTKTPTRQPRSATPNISSTSRAQDVAATNPPDSSALRGTIRQQGTSPANVIDMTQLKTSPIEPTTPWNLHPKSDLKRKAKGTRDASKRIKTEMSTSEADNWKYEELAAAEDRTRILQKLLRDLGYKKRDEIHNKFQHLKLKAFTIQLESALDALQRREVRDPEMDTPRAQTMKLCARLLLAWFLARSEVVLDKYPPRDALEAERPPKDQTAIFVDQLRTCLMARNKALYSSPKPTSFEDPLIIDTDDESDHDVEEQGEEQVEAELDTKRRRKVALDTTAERKRIDARARMESQKQQSSNPAMLQTMVQAEFGPDDKIVNVTRKPEQDPIFVTGKLAKEIKPYQLDGVQFMWRELTSDPNEGQGCLLAHTMGLGKTMQSIALVTCIDNASKSPSAGIRHQLPQDLQLHRDRGKRSLRFLVICPPSLLQNWSREFRAWAPQHEVHVVEKTGSGSDYVEMLNRWSRSGGVMLIGYSIFRALIQRRIEEVKDGEQPNWERARSILLENTELTIADEAHHVKNTQTATAMAVSKLKSKARVALSGTPMSNDVDEIYALVSWVSPGFLGDKVQFSSFYGLPIKDGLYMDSTPSEKRNSTIKLKNLHYEIEPKVHRADISVLKGSLKPKVEFVLTVDLTEQQREAYAATVAGLLASAEDLDTTALTQIFAWLAGKNKSANAAGGMLAHDPAQPNPDGDEALATELDRGEANAASPEVPGDEDVYSLGFTKAIVDELVKDLSDDLDPTLSAKTHLLQQILRLSKQCGDKVLVFSANIPTLDYLRDLFERDKISFRRIDGGVDMNKRTQMLSEFQAGRVDVMLISTRAGGQGLNMQEANRVIIFDFGFNPAWEEQAIGRSYRFGQKKPVFVYRFLAGGTFEANIYNTQMFKTTLAKRVVDKKNPKRHAKRNTKEYLYPPMPVHLEDVSNELGLDLDPNVLSKIMQAQIDRGCARDPSIDICAIRTMEVLQADAADAPLNEEELRMVEQNKVAWRLGLEGPAASQAAMNNRPQPRMPGLPRSTAPSYAGAAAAPLNEEELRTVEQRRAAWRLHLEGIAASHSALNDHSQPRMPGPPESTASLYAGAAAGRTKSVPSATQVPSHATGPSFQPHLHAHNSGSNFAPRDIRNQAASGSQLNLSGRAASLGGLPFPRQ</sequence>
<dbReference type="PROSITE" id="PS51192">
    <property type="entry name" value="HELICASE_ATP_BIND_1"/>
    <property type="match status" value="1"/>
</dbReference>
<dbReference type="SUPFAM" id="SSF47769">
    <property type="entry name" value="SAM/Pointed domain"/>
    <property type="match status" value="1"/>
</dbReference>
<feature type="domain" description="SAM" evidence="10">
    <location>
        <begin position="8"/>
        <end position="87"/>
    </location>
</feature>
<evidence type="ECO:0000256" key="3">
    <source>
        <dbReference type="ARBA" id="ARBA00022741"/>
    </source>
</evidence>
<feature type="domain" description="Helicase C-terminal" evidence="12">
    <location>
        <begin position="1419"/>
        <end position="1569"/>
    </location>
</feature>
<keyword evidence="7" id="KW-0238">DNA-binding</keyword>
<dbReference type="PROSITE" id="PS50105">
    <property type="entry name" value="SAM_DOMAIN"/>
    <property type="match status" value="1"/>
</dbReference>
<evidence type="ECO:0000256" key="5">
    <source>
        <dbReference type="ARBA" id="ARBA00022806"/>
    </source>
</evidence>
<evidence type="ECO:0000313" key="14">
    <source>
        <dbReference type="Proteomes" id="UP000803884"/>
    </source>
</evidence>
<dbReference type="InterPro" id="IPR001660">
    <property type="entry name" value="SAM"/>
</dbReference>
<evidence type="ECO:0000256" key="1">
    <source>
        <dbReference type="ARBA" id="ARBA00004123"/>
    </source>
</evidence>
<dbReference type="RefSeq" id="XP_069233667.1">
    <property type="nucleotide sequence ID" value="XM_069369163.1"/>
</dbReference>
<feature type="region of interest" description="Disordered" evidence="9">
    <location>
        <begin position="640"/>
        <end position="764"/>
    </location>
</feature>
<dbReference type="InterPro" id="IPR014001">
    <property type="entry name" value="Helicase_ATP-bd"/>
</dbReference>
<evidence type="ECO:0000256" key="7">
    <source>
        <dbReference type="ARBA" id="ARBA00023125"/>
    </source>
</evidence>
<keyword evidence="8" id="KW-0539">Nucleus</keyword>
<dbReference type="Gene3D" id="3.40.50.10810">
    <property type="entry name" value="Tandem AAA-ATPase domain"/>
    <property type="match status" value="1"/>
</dbReference>
<dbReference type="SUPFAM" id="SSF52540">
    <property type="entry name" value="P-loop containing nucleoside triphosphate hydrolases"/>
    <property type="match status" value="2"/>
</dbReference>
<keyword evidence="5" id="KW-0347">Helicase</keyword>
<dbReference type="InterPro" id="IPR049730">
    <property type="entry name" value="SNF2/RAD54-like_C"/>
</dbReference>
<dbReference type="Pfam" id="PF00271">
    <property type="entry name" value="Helicase_C"/>
    <property type="match status" value="1"/>
</dbReference>
<reference evidence="13 14" key="1">
    <citation type="journal article" date="2020" name="Microbiol. Resour. Announc.">
        <title>Draft Genome Sequence of a Cladosporium Species Isolated from the Mesophotic Ascidian Didemnum maculosum.</title>
        <authorList>
            <person name="Gioti A."/>
            <person name="Siaperas R."/>
            <person name="Nikolaivits E."/>
            <person name="Le Goff G."/>
            <person name="Ouazzani J."/>
            <person name="Kotoulas G."/>
            <person name="Topakas E."/>
        </authorList>
    </citation>
    <scope>NUCLEOTIDE SEQUENCE [LARGE SCALE GENOMIC DNA]</scope>
    <source>
        <strain evidence="13 14">TM138-S3</strain>
    </source>
</reference>
<feature type="region of interest" description="Disordered" evidence="9">
    <location>
        <begin position="382"/>
        <end position="424"/>
    </location>
</feature>
<dbReference type="InterPro" id="IPR001650">
    <property type="entry name" value="Helicase_C-like"/>
</dbReference>
<feature type="compositionally biased region" description="Acidic residues" evidence="9">
    <location>
        <begin position="396"/>
        <end position="405"/>
    </location>
</feature>
<dbReference type="InterPro" id="IPR013761">
    <property type="entry name" value="SAM/pointed_sf"/>
</dbReference>
<dbReference type="GO" id="GO:0004386">
    <property type="term" value="F:helicase activity"/>
    <property type="evidence" value="ECO:0007669"/>
    <property type="project" value="UniProtKB-KW"/>
</dbReference>
<dbReference type="Gene3D" id="1.10.150.50">
    <property type="entry name" value="Transcription Factor, Ets-1"/>
    <property type="match status" value="1"/>
</dbReference>
<evidence type="ECO:0000259" key="12">
    <source>
        <dbReference type="PROSITE" id="PS51194"/>
    </source>
</evidence>
<dbReference type="InterPro" id="IPR027417">
    <property type="entry name" value="P-loop_NTPase"/>
</dbReference>
<protein>
    <submittedName>
        <fullName evidence="13">Uncharacterized protein</fullName>
    </submittedName>
</protein>
<keyword evidence="4" id="KW-0378">Hydrolase</keyword>
<feature type="compositionally biased region" description="Polar residues" evidence="9">
    <location>
        <begin position="1756"/>
        <end position="1771"/>
    </location>
</feature>
<name>A0AB34L044_9PEZI</name>
<dbReference type="InterPro" id="IPR000330">
    <property type="entry name" value="SNF2_N"/>
</dbReference>
<feature type="compositionally biased region" description="Basic and acidic residues" evidence="9">
    <location>
        <begin position="744"/>
        <end position="764"/>
    </location>
</feature>
<dbReference type="Gene3D" id="3.40.50.300">
    <property type="entry name" value="P-loop containing nucleotide triphosphate hydrolases"/>
    <property type="match status" value="1"/>
</dbReference>
<dbReference type="Pfam" id="PF00176">
    <property type="entry name" value="SNF2-rel_dom"/>
    <property type="match status" value="1"/>
</dbReference>
<dbReference type="InterPro" id="IPR044574">
    <property type="entry name" value="ARIP4-like"/>
</dbReference>
<evidence type="ECO:0000313" key="13">
    <source>
        <dbReference type="EMBL" id="KAL1590562.1"/>
    </source>
</evidence>
<evidence type="ECO:0000256" key="9">
    <source>
        <dbReference type="SAM" id="MobiDB-lite"/>
    </source>
</evidence>
<evidence type="ECO:0000256" key="4">
    <source>
        <dbReference type="ARBA" id="ARBA00022801"/>
    </source>
</evidence>
<dbReference type="GO" id="GO:0003677">
    <property type="term" value="F:DNA binding"/>
    <property type="evidence" value="ECO:0007669"/>
    <property type="project" value="UniProtKB-KW"/>
</dbReference>
<dbReference type="EMBL" id="JAAQHG020000002">
    <property type="protein sequence ID" value="KAL1590562.1"/>
    <property type="molecule type" value="Genomic_DNA"/>
</dbReference>
<dbReference type="SMART" id="SM00490">
    <property type="entry name" value="HELICc"/>
    <property type="match status" value="1"/>
</dbReference>
<dbReference type="PROSITE" id="PS51194">
    <property type="entry name" value="HELICASE_CTER"/>
    <property type="match status" value="1"/>
</dbReference>
<comment type="similarity">
    <text evidence="2">Belongs to the SNF2/RAD54 helicase family.</text>
</comment>
<comment type="subcellular location">
    <subcellularLocation>
        <location evidence="1">Nucleus</location>
    </subcellularLocation>
</comment>
<keyword evidence="14" id="KW-1185">Reference proteome</keyword>
<dbReference type="Proteomes" id="UP000803884">
    <property type="component" value="Unassembled WGS sequence"/>
</dbReference>
<dbReference type="GO" id="GO:0016887">
    <property type="term" value="F:ATP hydrolysis activity"/>
    <property type="evidence" value="ECO:0007669"/>
    <property type="project" value="InterPro"/>
</dbReference>
<feature type="compositionally biased region" description="Polar residues" evidence="9">
    <location>
        <begin position="1793"/>
        <end position="1802"/>
    </location>
</feature>
<dbReference type="GO" id="GO:0005524">
    <property type="term" value="F:ATP binding"/>
    <property type="evidence" value="ECO:0007669"/>
    <property type="project" value="UniProtKB-KW"/>
</dbReference>
<keyword evidence="6" id="KW-0067">ATP-binding</keyword>
<feature type="region of interest" description="Disordered" evidence="9">
    <location>
        <begin position="1725"/>
        <end position="1744"/>
    </location>
</feature>
<dbReference type="InterPro" id="IPR038718">
    <property type="entry name" value="SNF2-like_sf"/>
</dbReference>
<feature type="compositionally biased region" description="Basic and acidic residues" evidence="9">
    <location>
        <begin position="605"/>
        <end position="618"/>
    </location>
</feature>
<feature type="region of interest" description="Disordered" evidence="9">
    <location>
        <begin position="578"/>
        <end position="618"/>
    </location>
</feature>
<feature type="region of interest" description="Disordered" evidence="9">
    <location>
        <begin position="1750"/>
        <end position="1817"/>
    </location>
</feature>
<dbReference type="InterPro" id="IPR056026">
    <property type="entry name" value="DUF7607"/>
</dbReference>
<evidence type="ECO:0000256" key="2">
    <source>
        <dbReference type="ARBA" id="ARBA00007025"/>
    </source>
</evidence>
<dbReference type="GO" id="GO:0005634">
    <property type="term" value="C:nucleus"/>
    <property type="evidence" value="ECO:0007669"/>
    <property type="project" value="UniProtKB-SubCell"/>
</dbReference>
<dbReference type="GeneID" id="96002001"/>
<gene>
    <name evidence="13" type="ORF">WHR41_00557</name>
</gene>
<dbReference type="Pfam" id="PF24580">
    <property type="entry name" value="DUF7607"/>
    <property type="match status" value="1"/>
</dbReference>
<feature type="region of interest" description="Disordered" evidence="9">
    <location>
        <begin position="1666"/>
        <end position="1689"/>
    </location>
</feature>
<proteinExistence type="inferred from homology"/>
<feature type="compositionally biased region" description="Polar residues" evidence="9">
    <location>
        <begin position="676"/>
        <end position="695"/>
    </location>
</feature>
<feature type="compositionally biased region" description="Basic and acidic residues" evidence="9">
    <location>
        <begin position="382"/>
        <end position="391"/>
    </location>
</feature>